<dbReference type="EMBL" id="CAJHJT010000056">
    <property type="protein sequence ID" value="CAD7012920.1"/>
    <property type="molecule type" value="Genomic_DNA"/>
</dbReference>
<proteinExistence type="predicted"/>
<evidence type="ECO:0000313" key="2">
    <source>
        <dbReference type="Proteomes" id="UP000606786"/>
    </source>
</evidence>
<keyword evidence="2" id="KW-1185">Reference proteome</keyword>
<dbReference type="AlphaFoldDB" id="A0A811VC82"/>
<organism evidence="1 2">
    <name type="scientific">Ceratitis capitata</name>
    <name type="common">Mediterranean fruit fly</name>
    <name type="synonym">Tephritis capitata</name>
    <dbReference type="NCBI Taxonomy" id="7213"/>
    <lineage>
        <taxon>Eukaryota</taxon>
        <taxon>Metazoa</taxon>
        <taxon>Ecdysozoa</taxon>
        <taxon>Arthropoda</taxon>
        <taxon>Hexapoda</taxon>
        <taxon>Insecta</taxon>
        <taxon>Pterygota</taxon>
        <taxon>Neoptera</taxon>
        <taxon>Endopterygota</taxon>
        <taxon>Diptera</taxon>
        <taxon>Brachycera</taxon>
        <taxon>Muscomorpha</taxon>
        <taxon>Tephritoidea</taxon>
        <taxon>Tephritidae</taxon>
        <taxon>Ceratitis</taxon>
        <taxon>Ceratitis</taxon>
    </lineage>
</organism>
<reference evidence="1" key="1">
    <citation type="submission" date="2020-11" db="EMBL/GenBank/DDBJ databases">
        <authorList>
            <person name="Whitehead M."/>
        </authorList>
    </citation>
    <scope>NUCLEOTIDE SEQUENCE</scope>
    <source>
        <strain evidence="1">EGII</strain>
    </source>
</reference>
<comment type="caution">
    <text evidence="1">The sequence shown here is derived from an EMBL/GenBank/DDBJ whole genome shotgun (WGS) entry which is preliminary data.</text>
</comment>
<sequence length="138" mass="15589">MIRNLMRIKSAYYLIKLNIDIIDEIKSKDSFLKSSSSSSSSSDGTKRSFSSKKLATLLLIAAPRNRPGNTAQNTNTMPNGVWCGFGFNAPLRKCVPWVIYANFERFPKVWPITPRAVSNGRIRREITIIPFYVSSVKK</sequence>
<protein>
    <submittedName>
        <fullName evidence="1">(Mediterranean fruit fly) hypothetical protein</fullName>
    </submittedName>
</protein>
<dbReference type="Proteomes" id="UP000606786">
    <property type="component" value="Unassembled WGS sequence"/>
</dbReference>
<evidence type="ECO:0000313" key="1">
    <source>
        <dbReference type="EMBL" id="CAD7012920.1"/>
    </source>
</evidence>
<gene>
    <name evidence="1" type="ORF">CCAP1982_LOCUS21019</name>
</gene>
<name>A0A811VC82_CERCA</name>
<accession>A0A811VC82</accession>